<feature type="region of interest" description="Disordered" evidence="1">
    <location>
        <begin position="323"/>
        <end position="368"/>
    </location>
</feature>
<protein>
    <submittedName>
        <fullName evidence="3">Uncharacterized protein</fullName>
    </submittedName>
</protein>
<name>A0AAD6Z3X0_9AGAR</name>
<evidence type="ECO:0000313" key="3">
    <source>
        <dbReference type="EMBL" id="KAJ7306307.1"/>
    </source>
</evidence>
<keyword evidence="2" id="KW-1133">Transmembrane helix</keyword>
<evidence type="ECO:0000256" key="2">
    <source>
        <dbReference type="SAM" id="Phobius"/>
    </source>
</evidence>
<comment type="caution">
    <text evidence="3">The sequence shown here is derived from an EMBL/GenBank/DDBJ whole genome shotgun (WGS) entry which is preliminary data.</text>
</comment>
<evidence type="ECO:0000313" key="4">
    <source>
        <dbReference type="Proteomes" id="UP001218218"/>
    </source>
</evidence>
<feature type="transmembrane region" description="Helical" evidence="2">
    <location>
        <begin position="211"/>
        <end position="239"/>
    </location>
</feature>
<feature type="compositionally biased region" description="Polar residues" evidence="1">
    <location>
        <begin position="334"/>
        <end position="348"/>
    </location>
</feature>
<feature type="transmembrane region" description="Helical" evidence="2">
    <location>
        <begin position="251"/>
        <end position="273"/>
    </location>
</feature>
<feature type="transmembrane region" description="Helical" evidence="2">
    <location>
        <begin position="12"/>
        <end position="35"/>
    </location>
</feature>
<proteinExistence type="predicted"/>
<keyword evidence="4" id="KW-1185">Reference proteome</keyword>
<feature type="transmembrane region" description="Helical" evidence="2">
    <location>
        <begin position="47"/>
        <end position="69"/>
    </location>
</feature>
<gene>
    <name evidence="3" type="ORF">DFH08DRAFT_824756</name>
</gene>
<sequence>MPVQSARHSSLLISSLLSAMLYGVVVCKIWEYLGWYPASRDAHVRDGLLFCCTVTSSIAMVAQLTNVYYLTVTFWGNTVAIRKLHWPVSVYADANSVTGVMVESRLQFLVGAIMIAVHVTMASVPASSIKTVISSARNSSVFGIRETMQPPLPRFGPLVQRFQALGSLSPDILIAVETDNDEDVLQKNQLVSALSCATLGDPSDPPCENRLINLFVVGAVQTGSTTSTVALAGMVSYYILDEGSNDSNLHYIPGFGGTVPTAIYYLISPLYMLTLLYNFNLRRYCDGINVSVSGGTDTRLTGPDAMGMDDIHIHRTAIISIDRPDGDASHSRVDLTNNSNSQAATKLSQDAEGGPSVPKGGRAGHADL</sequence>
<dbReference type="Proteomes" id="UP001218218">
    <property type="component" value="Unassembled WGS sequence"/>
</dbReference>
<evidence type="ECO:0000256" key="1">
    <source>
        <dbReference type="SAM" id="MobiDB-lite"/>
    </source>
</evidence>
<feature type="compositionally biased region" description="Basic and acidic residues" evidence="1">
    <location>
        <begin position="323"/>
        <end position="333"/>
    </location>
</feature>
<accession>A0AAD6Z3X0</accession>
<reference evidence="3" key="1">
    <citation type="submission" date="2023-03" db="EMBL/GenBank/DDBJ databases">
        <title>Massive genome expansion in bonnet fungi (Mycena s.s.) driven by repeated elements and novel gene families across ecological guilds.</title>
        <authorList>
            <consortium name="Lawrence Berkeley National Laboratory"/>
            <person name="Harder C.B."/>
            <person name="Miyauchi S."/>
            <person name="Viragh M."/>
            <person name="Kuo A."/>
            <person name="Thoen E."/>
            <person name="Andreopoulos B."/>
            <person name="Lu D."/>
            <person name="Skrede I."/>
            <person name="Drula E."/>
            <person name="Henrissat B."/>
            <person name="Morin E."/>
            <person name="Kohler A."/>
            <person name="Barry K."/>
            <person name="LaButti K."/>
            <person name="Morin E."/>
            <person name="Salamov A."/>
            <person name="Lipzen A."/>
            <person name="Mereny Z."/>
            <person name="Hegedus B."/>
            <person name="Baldrian P."/>
            <person name="Stursova M."/>
            <person name="Weitz H."/>
            <person name="Taylor A."/>
            <person name="Grigoriev I.V."/>
            <person name="Nagy L.G."/>
            <person name="Martin F."/>
            <person name="Kauserud H."/>
        </authorList>
    </citation>
    <scope>NUCLEOTIDE SEQUENCE</scope>
    <source>
        <strain evidence="3">CBHHK002</strain>
    </source>
</reference>
<dbReference type="EMBL" id="JARIHO010000093">
    <property type="protein sequence ID" value="KAJ7306307.1"/>
    <property type="molecule type" value="Genomic_DNA"/>
</dbReference>
<organism evidence="3 4">
    <name type="scientific">Mycena albidolilacea</name>
    <dbReference type="NCBI Taxonomy" id="1033008"/>
    <lineage>
        <taxon>Eukaryota</taxon>
        <taxon>Fungi</taxon>
        <taxon>Dikarya</taxon>
        <taxon>Basidiomycota</taxon>
        <taxon>Agaricomycotina</taxon>
        <taxon>Agaricomycetes</taxon>
        <taxon>Agaricomycetidae</taxon>
        <taxon>Agaricales</taxon>
        <taxon>Marasmiineae</taxon>
        <taxon>Mycenaceae</taxon>
        <taxon>Mycena</taxon>
    </lineage>
</organism>
<dbReference type="AlphaFoldDB" id="A0AAD6Z3X0"/>
<keyword evidence="2" id="KW-0812">Transmembrane</keyword>
<keyword evidence="2" id="KW-0472">Membrane</keyword>